<keyword evidence="4" id="KW-1185">Reference proteome</keyword>
<dbReference type="Gene3D" id="3.10.450.350">
    <property type="match status" value="1"/>
</dbReference>
<keyword evidence="1" id="KW-0732">Signal</keyword>
<dbReference type="InterPro" id="IPR016047">
    <property type="entry name" value="M23ase_b-sheet_dom"/>
</dbReference>
<dbReference type="PANTHER" id="PTHR21666:SF289">
    <property type="entry name" value="L-ALA--D-GLU ENDOPEPTIDASE"/>
    <property type="match status" value="1"/>
</dbReference>
<name>A0A841GY00_9BACT</name>
<dbReference type="InterPro" id="IPR011055">
    <property type="entry name" value="Dup_hybrid_motif"/>
</dbReference>
<reference evidence="3 4" key="1">
    <citation type="submission" date="2020-08" db="EMBL/GenBank/DDBJ databases">
        <title>Genomic Encyclopedia of Type Strains, Phase IV (KMG-IV): sequencing the most valuable type-strain genomes for metagenomic binning, comparative biology and taxonomic classification.</title>
        <authorList>
            <person name="Goeker M."/>
        </authorList>
    </citation>
    <scope>NUCLEOTIDE SEQUENCE [LARGE SCALE GENOMIC DNA]</scope>
    <source>
        <strain evidence="3 4">DSM 29007</strain>
    </source>
</reference>
<evidence type="ECO:0000259" key="2">
    <source>
        <dbReference type="Pfam" id="PF01551"/>
    </source>
</evidence>
<dbReference type="CDD" id="cd12797">
    <property type="entry name" value="M23_peptidase"/>
    <property type="match status" value="1"/>
</dbReference>
<keyword evidence="3" id="KW-0378">Hydrolase</keyword>
<dbReference type="AlphaFoldDB" id="A0A841GY00"/>
<dbReference type="PANTHER" id="PTHR21666">
    <property type="entry name" value="PEPTIDASE-RELATED"/>
    <property type="match status" value="1"/>
</dbReference>
<dbReference type="GO" id="GO:0004222">
    <property type="term" value="F:metalloendopeptidase activity"/>
    <property type="evidence" value="ECO:0007669"/>
    <property type="project" value="TreeGrafter"/>
</dbReference>
<dbReference type="InterPro" id="IPR050570">
    <property type="entry name" value="Cell_wall_metabolism_enzyme"/>
</dbReference>
<dbReference type="Gene3D" id="2.70.70.10">
    <property type="entry name" value="Glucose Permease (Domain IIA)"/>
    <property type="match status" value="1"/>
</dbReference>
<organism evidence="3 4">
    <name type="scientific">Longimicrobium terrae</name>
    <dbReference type="NCBI Taxonomy" id="1639882"/>
    <lineage>
        <taxon>Bacteria</taxon>
        <taxon>Pseudomonadati</taxon>
        <taxon>Gemmatimonadota</taxon>
        <taxon>Longimicrobiia</taxon>
        <taxon>Longimicrobiales</taxon>
        <taxon>Longimicrobiaceae</taxon>
        <taxon>Longimicrobium</taxon>
    </lineage>
</organism>
<gene>
    <name evidence="3" type="ORF">HNQ61_002244</name>
</gene>
<evidence type="ECO:0000313" key="4">
    <source>
        <dbReference type="Proteomes" id="UP000582837"/>
    </source>
</evidence>
<dbReference type="Proteomes" id="UP000582837">
    <property type="component" value="Unassembled WGS sequence"/>
</dbReference>
<dbReference type="EMBL" id="JACHIA010000005">
    <property type="protein sequence ID" value="MBB6070623.1"/>
    <property type="molecule type" value="Genomic_DNA"/>
</dbReference>
<evidence type="ECO:0000313" key="3">
    <source>
        <dbReference type="EMBL" id="MBB6070623.1"/>
    </source>
</evidence>
<dbReference type="RefSeq" id="WP_170034453.1">
    <property type="nucleotide sequence ID" value="NZ_JABDTL010000001.1"/>
</dbReference>
<dbReference type="SUPFAM" id="SSF51261">
    <property type="entry name" value="Duplicated hybrid motif"/>
    <property type="match status" value="1"/>
</dbReference>
<protein>
    <submittedName>
        <fullName evidence="3">Murein DD-endopeptidase MepM/ murein hydrolase activator NlpD</fullName>
    </submittedName>
</protein>
<feature type="domain" description="M23ase beta-sheet core" evidence="2">
    <location>
        <begin position="197"/>
        <end position="291"/>
    </location>
</feature>
<evidence type="ECO:0000256" key="1">
    <source>
        <dbReference type="ARBA" id="ARBA00022729"/>
    </source>
</evidence>
<accession>A0A841GY00</accession>
<comment type="caution">
    <text evidence="3">The sequence shown here is derived from an EMBL/GenBank/DDBJ whole genome shotgun (WGS) entry which is preliminary data.</text>
</comment>
<sequence>MSAFPSSTRRPWRPSPLVVAVAAAAVLGIGAAALPAEPREAEQELATLPPMHAIPVTTDTLLIGGFARGTFGEALRVIASDLTDAEREMVGRHLDKIFVPILQDGALKTGGRLKVAYERTRRPDGTTRSIQVLAAQAAVGGGLHTVYLVDQAEQPGYYGDAGESLDPQTWAGPLPTLRVTSPFRMNRMHPLLGRVLPHTGTDYAAAYGTPVHATADGSVSYAAPRGGYGNLIEIQHPNGYATRYAHLSAVSVRPWQPVRQGDVIGYTGMSGLATGPHLHYEVRRKGQPVDPAMAMAYAAAPARVAPRADFNPAYRAERQTLARLLAHAPTVIRRR</sequence>
<proteinExistence type="predicted"/>
<dbReference type="Pfam" id="PF01551">
    <property type="entry name" value="Peptidase_M23"/>
    <property type="match status" value="1"/>
</dbReference>